<dbReference type="InterPro" id="IPR002539">
    <property type="entry name" value="MaoC-like_dom"/>
</dbReference>
<name>A0A6J5ED92_9BURK</name>
<accession>A0A6J5ED92</accession>
<evidence type="ECO:0000313" key="4">
    <source>
        <dbReference type="Proteomes" id="UP000494363"/>
    </source>
</evidence>
<proteinExistence type="predicted"/>
<dbReference type="GO" id="GO:0019171">
    <property type="term" value="F:(3R)-hydroxyacyl-[acyl-carrier-protein] dehydratase activity"/>
    <property type="evidence" value="ECO:0007669"/>
    <property type="project" value="TreeGrafter"/>
</dbReference>
<dbReference type="SUPFAM" id="SSF54637">
    <property type="entry name" value="Thioesterase/thiol ester dehydrase-isomerase"/>
    <property type="match status" value="1"/>
</dbReference>
<sequence length="159" mass="17068">MNDAGGYDLEDLVVGMSAQFKKTLTERDVFLFAGASGDRNPVHLDEEYAKRTRFGGRIAHGMLSASVISAAIAARLPGPGSIYLSQNLSFRNPVKIGETVCATVTVKEILTGRRRAVLETICEVDGRIVVQGDAVVMPTSIAERLKQEAEVHAATFSSS</sequence>
<dbReference type="InterPro" id="IPR050965">
    <property type="entry name" value="UPF0336/Enoyl-CoA_hydratase"/>
</dbReference>
<dbReference type="PANTHER" id="PTHR43437">
    <property type="entry name" value="HYDROXYACYL-THIOESTER DEHYDRATASE TYPE 2, MITOCHONDRIAL-RELATED"/>
    <property type="match status" value="1"/>
</dbReference>
<dbReference type="Proteomes" id="UP000494363">
    <property type="component" value="Unassembled WGS sequence"/>
</dbReference>
<feature type="domain" description="MaoC-like" evidence="2">
    <location>
        <begin position="21"/>
        <end position="115"/>
    </location>
</feature>
<dbReference type="EMBL" id="CADIKH010000024">
    <property type="protein sequence ID" value="CAB3764459.1"/>
    <property type="molecule type" value="Genomic_DNA"/>
</dbReference>
<keyword evidence="4" id="KW-1185">Reference proteome</keyword>
<keyword evidence="1 3" id="KW-0456">Lyase</keyword>
<gene>
    <name evidence="3" type="primary">phaJ</name>
    <name evidence="3" type="ORF">LMG29542_04900</name>
</gene>
<dbReference type="Pfam" id="PF01575">
    <property type="entry name" value="MaoC_dehydratas"/>
    <property type="match status" value="1"/>
</dbReference>
<protein>
    <submittedName>
        <fullName evidence="3">(R)-specific enoyl-CoA hydratase</fullName>
        <ecNumber evidence="3">4.2.1.119</ecNumber>
    </submittedName>
</protein>
<dbReference type="EC" id="4.2.1.119" evidence="3"/>
<dbReference type="PANTHER" id="PTHR43437:SF3">
    <property type="entry name" value="HYDROXYACYL-THIOESTER DEHYDRATASE TYPE 2, MITOCHONDRIAL"/>
    <property type="match status" value="1"/>
</dbReference>
<dbReference type="InterPro" id="IPR029069">
    <property type="entry name" value="HotDog_dom_sf"/>
</dbReference>
<dbReference type="GO" id="GO:0018812">
    <property type="term" value="F:3-hydroxyacyl-CoA dehydratase activity"/>
    <property type="evidence" value="ECO:0007669"/>
    <property type="project" value="UniProtKB-EC"/>
</dbReference>
<evidence type="ECO:0000259" key="2">
    <source>
        <dbReference type="Pfam" id="PF01575"/>
    </source>
</evidence>
<dbReference type="Gene3D" id="3.10.129.10">
    <property type="entry name" value="Hotdog Thioesterase"/>
    <property type="match status" value="1"/>
</dbReference>
<organism evidence="3 4">
    <name type="scientific">Paraburkholderia humisilvae</name>
    <dbReference type="NCBI Taxonomy" id="627669"/>
    <lineage>
        <taxon>Bacteria</taxon>
        <taxon>Pseudomonadati</taxon>
        <taxon>Pseudomonadota</taxon>
        <taxon>Betaproteobacteria</taxon>
        <taxon>Burkholderiales</taxon>
        <taxon>Burkholderiaceae</taxon>
        <taxon>Paraburkholderia</taxon>
    </lineage>
</organism>
<reference evidence="3 4" key="1">
    <citation type="submission" date="2020-04" db="EMBL/GenBank/DDBJ databases">
        <authorList>
            <person name="De Canck E."/>
        </authorList>
    </citation>
    <scope>NUCLEOTIDE SEQUENCE [LARGE SCALE GENOMIC DNA]</scope>
    <source>
        <strain evidence="3 4">LMG 29542</strain>
    </source>
</reference>
<evidence type="ECO:0000256" key="1">
    <source>
        <dbReference type="ARBA" id="ARBA00023239"/>
    </source>
</evidence>
<dbReference type="AlphaFoldDB" id="A0A6J5ED92"/>
<dbReference type="GO" id="GO:0006633">
    <property type="term" value="P:fatty acid biosynthetic process"/>
    <property type="evidence" value="ECO:0007669"/>
    <property type="project" value="TreeGrafter"/>
</dbReference>
<dbReference type="FunFam" id="3.10.129.10:FF:000042">
    <property type="entry name" value="MaoC domain protein dehydratase"/>
    <property type="match status" value="1"/>
</dbReference>
<dbReference type="RefSeq" id="WP_175229003.1">
    <property type="nucleotide sequence ID" value="NZ_CADIKH010000024.1"/>
</dbReference>
<evidence type="ECO:0000313" key="3">
    <source>
        <dbReference type="EMBL" id="CAB3764459.1"/>
    </source>
</evidence>
<dbReference type="CDD" id="cd03449">
    <property type="entry name" value="R_hydratase"/>
    <property type="match status" value="1"/>
</dbReference>